<organism evidence="1 2">
    <name type="scientific">Gossypium arboreum</name>
    <name type="common">Tree cotton</name>
    <name type="synonym">Gossypium nanking</name>
    <dbReference type="NCBI Taxonomy" id="29729"/>
    <lineage>
        <taxon>Eukaryota</taxon>
        <taxon>Viridiplantae</taxon>
        <taxon>Streptophyta</taxon>
        <taxon>Embryophyta</taxon>
        <taxon>Tracheophyta</taxon>
        <taxon>Spermatophyta</taxon>
        <taxon>Magnoliopsida</taxon>
        <taxon>eudicotyledons</taxon>
        <taxon>Gunneridae</taxon>
        <taxon>Pentapetalae</taxon>
        <taxon>rosids</taxon>
        <taxon>malvids</taxon>
        <taxon>Malvales</taxon>
        <taxon>Malvaceae</taxon>
        <taxon>Malvoideae</taxon>
        <taxon>Gossypium</taxon>
    </lineage>
</organism>
<keyword evidence="2" id="KW-1185">Reference proteome</keyword>
<reference evidence="2" key="1">
    <citation type="submission" date="2014-09" db="EMBL/GenBank/DDBJ databases">
        <authorList>
            <person name="Mudge J."/>
            <person name="Ramaraj T."/>
            <person name="Lindquist I.E."/>
            <person name="Bharti A.K."/>
            <person name="Sundararajan A."/>
            <person name="Cameron C.T."/>
            <person name="Woodward J.E."/>
            <person name="May G.D."/>
            <person name="Brubaker C."/>
            <person name="Broadhvest J."/>
            <person name="Wilkins T.A."/>
        </authorList>
    </citation>
    <scope>NUCLEOTIDE SEQUENCE</scope>
    <source>
        <strain evidence="2">cv. AKA8401</strain>
    </source>
</reference>
<name>A0A0B0MU10_GOSAR</name>
<dbReference type="Proteomes" id="UP000032142">
    <property type="component" value="Unassembled WGS sequence"/>
</dbReference>
<protein>
    <submittedName>
        <fullName evidence="1">Uncharacterized protein</fullName>
    </submittedName>
</protein>
<dbReference type="EMBL" id="JRRC01265867">
    <property type="protein sequence ID" value="KHG02431.1"/>
    <property type="molecule type" value="Genomic_DNA"/>
</dbReference>
<dbReference type="AlphaFoldDB" id="A0A0B0MU10"/>
<gene>
    <name evidence="1" type="ORF">F383_26386</name>
</gene>
<evidence type="ECO:0000313" key="2">
    <source>
        <dbReference type="Proteomes" id="UP000032142"/>
    </source>
</evidence>
<proteinExistence type="predicted"/>
<accession>A0A0B0MU10</accession>
<comment type="caution">
    <text evidence="1">The sequence shown here is derived from an EMBL/GenBank/DDBJ whole genome shotgun (WGS) entry which is preliminary data.</text>
</comment>
<sequence>MIKPPEEYVCIKDLAWTSNPIRV</sequence>
<evidence type="ECO:0000313" key="1">
    <source>
        <dbReference type="EMBL" id="KHG02431.1"/>
    </source>
</evidence>